<protein>
    <submittedName>
        <fullName evidence="1">Type II toxin-antitoxin system VapC family toxin</fullName>
    </submittedName>
</protein>
<dbReference type="Proteomes" id="UP000712673">
    <property type="component" value="Unassembled WGS sequence"/>
</dbReference>
<comment type="caution">
    <text evidence="1">The sequence shown here is derived from an EMBL/GenBank/DDBJ whole genome shotgun (WGS) entry which is preliminary data.</text>
</comment>
<organism evidence="1 2">
    <name type="scientific">Tectimicrobiota bacterium</name>
    <dbReference type="NCBI Taxonomy" id="2528274"/>
    <lineage>
        <taxon>Bacteria</taxon>
        <taxon>Pseudomonadati</taxon>
        <taxon>Nitrospinota/Tectimicrobiota group</taxon>
        <taxon>Candidatus Tectimicrobiota</taxon>
    </lineage>
</organism>
<dbReference type="InterPro" id="IPR029060">
    <property type="entry name" value="PIN-like_dom_sf"/>
</dbReference>
<evidence type="ECO:0000313" key="1">
    <source>
        <dbReference type="EMBL" id="MBM3223473.1"/>
    </source>
</evidence>
<accession>A0A937VYI5</accession>
<proteinExistence type="predicted"/>
<dbReference type="Gene3D" id="3.40.50.1010">
    <property type="entry name" value="5'-nuclease"/>
    <property type="match status" value="1"/>
</dbReference>
<gene>
    <name evidence="1" type="ORF">FJZ47_06710</name>
</gene>
<sequence>MALRWGKMTGEAEQQGQPIPVLDGLLAATALVEGLTLVTRHTSHMQHTGALIFDPWTAS</sequence>
<dbReference type="AlphaFoldDB" id="A0A937VYI5"/>
<reference evidence="1" key="1">
    <citation type="submission" date="2019-03" db="EMBL/GenBank/DDBJ databases">
        <title>Lake Tanganyika Metagenome-Assembled Genomes (MAGs).</title>
        <authorList>
            <person name="Tran P."/>
        </authorList>
    </citation>
    <scope>NUCLEOTIDE SEQUENCE</scope>
    <source>
        <strain evidence="1">K_DeepCast_65m_m2_066</strain>
    </source>
</reference>
<dbReference type="EMBL" id="VGLS01000148">
    <property type="protein sequence ID" value="MBM3223473.1"/>
    <property type="molecule type" value="Genomic_DNA"/>
</dbReference>
<dbReference type="SUPFAM" id="SSF88723">
    <property type="entry name" value="PIN domain-like"/>
    <property type="match status" value="1"/>
</dbReference>
<evidence type="ECO:0000313" key="2">
    <source>
        <dbReference type="Proteomes" id="UP000712673"/>
    </source>
</evidence>
<name>A0A937VYI5_UNCTE</name>